<comment type="caution">
    <text evidence="3">The sequence shown here is derived from an EMBL/GenBank/DDBJ whole genome shotgun (WGS) entry which is preliminary data.</text>
</comment>
<organism evidence="3 4">
    <name type="scientific">Candidatus Colwellbacteria bacterium RIFCSPLOWO2_01_FULL_48_10</name>
    <dbReference type="NCBI Taxonomy" id="1797690"/>
    <lineage>
        <taxon>Bacteria</taxon>
        <taxon>Candidatus Colwelliibacteriota</taxon>
    </lineage>
</organism>
<evidence type="ECO:0000313" key="3">
    <source>
        <dbReference type="EMBL" id="OGY60052.1"/>
    </source>
</evidence>
<feature type="compositionally biased region" description="Basic and acidic residues" evidence="1">
    <location>
        <begin position="79"/>
        <end position="88"/>
    </location>
</feature>
<reference evidence="3 4" key="1">
    <citation type="journal article" date="2016" name="Nat. Commun.">
        <title>Thousands of microbial genomes shed light on interconnected biogeochemical processes in an aquifer system.</title>
        <authorList>
            <person name="Anantharaman K."/>
            <person name="Brown C.T."/>
            <person name="Hug L.A."/>
            <person name="Sharon I."/>
            <person name="Castelle C.J."/>
            <person name="Probst A.J."/>
            <person name="Thomas B.C."/>
            <person name="Singh A."/>
            <person name="Wilkins M.J."/>
            <person name="Karaoz U."/>
            <person name="Brodie E.L."/>
            <person name="Williams K.H."/>
            <person name="Hubbard S.S."/>
            <person name="Banfield J.F."/>
        </authorList>
    </citation>
    <scope>NUCLEOTIDE SEQUENCE [LARGE SCALE GENOMIC DNA]</scope>
</reference>
<evidence type="ECO:0000256" key="1">
    <source>
        <dbReference type="SAM" id="MobiDB-lite"/>
    </source>
</evidence>
<gene>
    <name evidence="3" type="ORF">A3B23_03110</name>
</gene>
<proteinExistence type="predicted"/>
<dbReference type="Proteomes" id="UP000178744">
    <property type="component" value="Unassembled WGS sequence"/>
</dbReference>
<evidence type="ECO:0000256" key="2">
    <source>
        <dbReference type="SAM" id="Phobius"/>
    </source>
</evidence>
<feature type="compositionally biased region" description="Pro residues" evidence="1">
    <location>
        <begin position="98"/>
        <end position="108"/>
    </location>
</feature>
<feature type="transmembrane region" description="Helical" evidence="2">
    <location>
        <begin position="36"/>
        <end position="54"/>
    </location>
</feature>
<feature type="transmembrane region" description="Helical" evidence="2">
    <location>
        <begin position="12"/>
        <end position="30"/>
    </location>
</feature>
<evidence type="ECO:0000313" key="4">
    <source>
        <dbReference type="Proteomes" id="UP000178744"/>
    </source>
</evidence>
<dbReference type="AlphaFoldDB" id="A0A1G1Z611"/>
<accession>A0A1G1Z611</accession>
<dbReference type="EMBL" id="MHIY01000010">
    <property type="protein sequence ID" value="OGY60052.1"/>
    <property type="molecule type" value="Genomic_DNA"/>
</dbReference>
<feature type="region of interest" description="Disordered" evidence="1">
    <location>
        <begin position="62"/>
        <end position="108"/>
    </location>
</feature>
<keyword evidence="2" id="KW-0812">Transmembrane</keyword>
<name>A0A1G1Z611_9BACT</name>
<protein>
    <submittedName>
        <fullName evidence="3">Uncharacterized protein</fullName>
    </submittedName>
</protein>
<sequence>MMISDYLFTPSIPIAAILGIAVLAGIGFFIPSLAPLALVFVLGVSLFLVAKDLIDLRFAYSTGTYGENDDPVETSLDGSMRKHPDDPRVGLADSGSRKPPPPGFAGYS</sequence>
<keyword evidence="2" id="KW-0472">Membrane</keyword>
<keyword evidence="2" id="KW-1133">Transmembrane helix</keyword>